<dbReference type="RefSeq" id="WP_060403636.1">
    <property type="nucleotide sequence ID" value="NZ_CP196927.1"/>
</dbReference>
<protein>
    <recommendedName>
        <fullName evidence="2">Dit-like phage tail protein N-terminal domain-containing protein</fullName>
    </recommendedName>
</protein>
<feature type="region of interest" description="Disordered" evidence="1">
    <location>
        <begin position="225"/>
        <end position="267"/>
    </location>
</feature>
<dbReference type="AlphaFoldDB" id="A0A2K4WVW2"/>
<organism evidence="3 4">
    <name type="scientific">Pseudomonas syringae</name>
    <dbReference type="NCBI Taxonomy" id="317"/>
    <lineage>
        <taxon>Bacteria</taxon>
        <taxon>Pseudomonadati</taxon>
        <taxon>Pseudomonadota</taxon>
        <taxon>Gammaproteobacteria</taxon>
        <taxon>Pseudomonadales</taxon>
        <taxon>Pseudomonadaceae</taxon>
        <taxon>Pseudomonas</taxon>
    </lineage>
</organism>
<evidence type="ECO:0000259" key="2">
    <source>
        <dbReference type="Pfam" id="PF21821"/>
    </source>
</evidence>
<dbReference type="InterPro" id="IPR048494">
    <property type="entry name" value="Dit-like_N"/>
</dbReference>
<feature type="domain" description="Dit-like phage tail protein N-terminal" evidence="2">
    <location>
        <begin position="20"/>
        <end position="222"/>
    </location>
</feature>
<dbReference type="Pfam" id="PF21821">
    <property type="entry name" value="Dit_like"/>
    <property type="match status" value="1"/>
</dbReference>
<accession>A0A2K4WVW2</accession>
<evidence type="ECO:0000313" key="3">
    <source>
        <dbReference type="EMBL" id="SOS40023.1"/>
    </source>
</evidence>
<dbReference type="EMBL" id="LT963409">
    <property type="protein sequence ID" value="SOS40023.1"/>
    <property type="molecule type" value="Genomic_DNA"/>
</dbReference>
<gene>
    <name evidence="3" type="ORF">CFBP3840_02980</name>
</gene>
<sequence length="267" mass="29196">MDASFSGFVIVTNASDVLYFDAITRITETYTSAISKHPLSNGSLITDHTTRENPRYSISGVLSDADFNIDRPSTLGVIPGFSFDTGDHVSTDAKGLYKPRDKQYKNNTQVVTPVQITSTSSINKLLPEVIAQFTKDSIPTVVVTPQAKAKTARAVKRQLISMWQNAEQFQVVELLGGLTIGTYGPCVFTNVAFEENAETGEGIFPELTFEQVAFARLKSIQVRIKDKGRQNGKSKTKSGKDDVANKPSTYSGKSKLDYEKNAVPPSN</sequence>
<evidence type="ECO:0000313" key="4">
    <source>
        <dbReference type="Proteomes" id="UP000238095"/>
    </source>
</evidence>
<dbReference type="Proteomes" id="UP000238095">
    <property type="component" value="Chromosome 1"/>
</dbReference>
<evidence type="ECO:0000256" key="1">
    <source>
        <dbReference type="SAM" id="MobiDB-lite"/>
    </source>
</evidence>
<proteinExistence type="predicted"/>
<name>A0A2K4WVW2_PSESX</name>
<reference evidence="3 4" key="1">
    <citation type="submission" date="2017-11" db="EMBL/GenBank/DDBJ databases">
        <authorList>
            <person name="Han C.G."/>
        </authorList>
    </citation>
    <scope>NUCLEOTIDE SEQUENCE [LARGE SCALE GENOMIC DNA]</scope>
    <source>
        <strain evidence="3">CFBP3840</strain>
    </source>
</reference>